<keyword evidence="1" id="KW-0732">Signal</keyword>
<dbReference type="EMBL" id="JABBWK010000015">
    <property type="protein sequence ID" value="KAG1902844.1"/>
    <property type="molecule type" value="Genomic_DNA"/>
</dbReference>
<evidence type="ECO:0000256" key="1">
    <source>
        <dbReference type="SAM" id="SignalP"/>
    </source>
</evidence>
<comment type="caution">
    <text evidence="2">The sequence shown here is derived from an EMBL/GenBank/DDBJ whole genome shotgun (WGS) entry which is preliminary data.</text>
</comment>
<protein>
    <submittedName>
        <fullName evidence="2">Uncharacterized protein</fullName>
    </submittedName>
</protein>
<feature type="signal peptide" evidence="1">
    <location>
        <begin position="1"/>
        <end position="20"/>
    </location>
</feature>
<sequence length="88" mass="9858">MHFSFLVVVTALTACMSVTACSPQFTTCQHDTDCCPKYLCASTSVSMSSWLCIQDFLLLTPCTSISLPVRKCAIIRLPMCWWPVHEHI</sequence>
<gene>
    <name evidence="2" type="ORF">F5891DRAFT_131185</name>
</gene>
<evidence type="ECO:0000313" key="2">
    <source>
        <dbReference type="EMBL" id="KAG1902844.1"/>
    </source>
</evidence>
<proteinExistence type="predicted"/>
<evidence type="ECO:0000313" key="3">
    <source>
        <dbReference type="Proteomes" id="UP001195769"/>
    </source>
</evidence>
<dbReference type="RefSeq" id="XP_041228419.1">
    <property type="nucleotide sequence ID" value="XM_041370602.1"/>
</dbReference>
<dbReference type="AlphaFoldDB" id="A0AAD4EAU4"/>
<name>A0AAD4EAU4_9AGAM</name>
<dbReference type="GeneID" id="64664900"/>
<dbReference type="Proteomes" id="UP001195769">
    <property type="component" value="Unassembled WGS sequence"/>
</dbReference>
<reference evidence="2" key="1">
    <citation type="journal article" date="2020" name="New Phytol.">
        <title>Comparative genomics reveals dynamic genome evolution in host specialist ectomycorrhizal fungi.</title>
        <authorList>
            <person name="Lofgren L.A."/>
            <person name="Nguyen N.H."/>
            <person name="Vilgalys R."/>
            <person name="Ruytinx J."/>
            <person name="Liao H.L."/>
            <person name="Branco S."/>
            <person name="Kuo A."/>
            <person name="LaButti K."/>
            <person name="Lipzen A."/>
            <person name="Andreopoulos W."/>
            <person name="Pangilinan J."/>
            <person name="Riley R."/>
            <person name="Hundley H."/>
            <person name="Na H."/>
            <person name="Barry K."/>
            <person name="Grigoriev I.V."/>
            <person name="Stajich J.E."/>
            <person name="Kennedy P.G."/>
        </authorList>
    </citation>
    <scope>NUCLEOTIDE SEQUENCE</scope>
    <source>
        <strain evidence="2">FC203</strain>
    </source>
</reference>
<feature type="chain" id="PRO_5041914357" evidence="1">
    <location>
        <begin position="21"/>
        <end position="88"/>
    </location>
</feature>
<organism evidence="2 3">
    <name type="scientific">Suillus fuscotomentosus</name>
    <dbReference type="NCBI Taxonomy" id="1912939"/>
    <lineage>
        <taxon>Eukaryota</taxon>
        <taxon>Fungi</taxon>
        <taxon>Dikarya</taxon>
        <taxon>Basidiomycota</taxon>
        <taxon>Agaricomycotina</taxon>
        <taxon>Agaricomycetes</taxon>
        <taxon>Agaricomycetidae</taxon>
        <taxon>Boletales</taxon>
        <taxon>Suillineae</taxon>
        <taxon>Suillaceae</taxon>
        <taxon>Suillus</taxon>
    </lineage>
</organism>
<accession>A0AAD4EAU4</accession>
<keyword evidence="3" id="KW-1185">Reference proteome</keyword>